<evidence type="ECO:0000313" key="1">
    <source>
        <dbReference type="EMBL" id="MBE9607874.1"/>
    </source>
</evidence>
<dbReference type="Proteomes" id="UP000604481">
    <property type="component" value="Unassembled WGS sequence"/>
</dbReference>
<proteinExistence type="predicted"/>
<accession>A0A8J7FJA5</accession>
<gene>
    <name evidence="1" type="ORF">INR99_00780</name>
</gene>
<sequence length="144" mass="16375">MPLIELDIQSTLPSQPESRLQLPWLHGSIRADELIHLTVLEQCRILTEREQLDAAQAQQRIARQYLSEADIAHMRQHGRVALQATADLAAPAPDLETAIALEAFRRRRFLLLVGERQIRAEDDIITLNPHQPIRFVRLIPLQGG</sequence>
<dbReference type="AlphaFoldDB" id="A0A8J7FJA5"/>
<reference evidence="1 2" key="1">
    <citation type="submission" date="2020-10" db="EMBL/GenBank/DDBJ databases">
        <title>The genome sequence of Chitinilyticum litopenaei 4Y14.</title>
        <authorList>
            <person name="Liu Y."/>
        </authorList>
    </citation>
    <scope>NUCLEOTIDE SEQUENCE [LARGE SCALE GENOMIC DNA]</scope>
    <source>
        <strain evidence="1 2">4Y14</strain>
    </source>
</reference>
<name>A0A8J7FJA5_9NEIS</name>
<dbReference type="EMBL" id="JADFUA010000001">
    <property type="protein sequence ID" value="MBE9607874.1"/>
    <property type="molecule type" value="Genomic_DNA"/>
</dbReference>
<keyword evidence="2" id="KW-1185">Reference proteome</keyword>
<comment type="caution">
    <text evidence="1">The sequence shown here is derived from an EMBL/GenBank/DDBJ whole genome shotgun (WGS) entry which is preliminary data.</text>
</comment>
<protein>
    <submittedName>
        <fullName evidence="1">Uncharacterized protein</fullName>
    </submittedName>
</protein>
<evidence type="ECO:0000313" key="2">
    <source>
        <dbReference type="Proteomes" id="UP000604481"/>
    </source>
</evidence>
<organism evidence="1 2">
    <name type="scientific">Chitinilyticum piscinae</name>
    <dbReference type="NCBI Taxonomy" id="2866724"/>
    <lineage>
        <taxon>Bacteria</taxon>
        <taxon>Pseudomonadati</taxon>
        <taxon>Pseudomonadota</taxon>
        <taxon>Betaproteobacteria</taxon>
        <taxon>Neisseriales</taxon>
        <taxon>Chitinibacteraceae</taxon>
        <taxon>Chitinilyticum</taxon>
    </lineage>
</organism>
<dbReference type="RefSeq" id="WP_194114385.1">
    <property type="nucleotide sequence ID" value="NZ_JADFUA010000001.1"/>
</dbReference>